<dbReference type="EMBL" id="CM047941">
    <property type="protein sequence ID" value="KAI9902524.1"/>
    <property type="molecule type" value="Genomic_DNA"/>
</dbReference>
<name>A0ACC0V8A7_9HYPO</name>
<proteinExistence type="predicted"/>
<protein>
    <submittedName>
        <fullName evidence="1">Uncharacterized protein</fullName>
    </submittedName>
</protein>
<reference evidence="1" key="1">
    <citation type="submission" date="2022-10" db="EMBL/GenBank/DDBJ databases">
        <title>Complete Genome of Trichothecium roseum strain YXFP-22015, a Plant Pathogen Isolated from Citrus.</title>
        <authorList>
            <person name="Wang Y."/>
            <person name="Zhu L."/>
        </authorList>
    </citation>
    <scope>NUCLEOTIDE SEQUENCE</scope>
    <source>
        <strain evidence="1">YXFP-22015</strain>
    </source>
</reference>
<evidence type="ECO:0000313" key="1">
    <source>
        <dbReference type="EMBL" id="KAI9902524.1"/>
    </source>
</evidence>
<dbReference type="Proteomes" id="UP001163324">
    <property type="component" value="Chromosome 2"/>
</dbReference>
<keyword evidence="2" id="KW-1185">Reference proteome</keyword>
<organism evidence="1 2">
    <name type="scientific">Trichothecium roseum</name>
    <dbReference type="NCBI Taxonomy" id="47278"/>
    <lineage>
        <taxon>Eukaryota</taxon>
        <taxon>Fungi</taxon>
        <taxon>Dikarya</taxon>
        <taxon>Ascomycota</taxon>
        <taxon>Pezizomycotina</taxon>
        <taxon>Sordariomycetes</taxon>
        <taxon>Hypocreomycetidae</taxon>
        <taxon>Hypocreales</taxon>
        <taxon>Hypocreales incertae sedis</taxon>
        <taxon>Trichothecium</taxon>
    </lineage>
</organism>
<comment type="caution">
    <text evidence="1">The sequence shown here is derived from an EMBL/GenBank/DDBJ whole genome shotgun (WGS) entry which is preliminary data.</text>
</comment>
<evidence type="ECO:0000313" key="2">
    <source>
        <dbReference type="Proteomes" id="UP001163324"/>
    </source>
</evidence>
<accession>A0ACC0V8A7</accession>
<sequence length="133" mass="14709">MKFSTIMAVASFALPSTTSPIQKRKVGGVLICTGANATGECTHKVYKMDECNQLDAPFRKNVATFAPDGEDFVCYPRAYDCGGLCTSPTGCTFGSVAFDYEHKYNLSAIRWDTLFKSFDCTLKKKKETTQDEQ</sequence>
<gene>
    <name evidence="1" type="ORF">N3K66_001876</name>
</gene>